<accession>A0A8A1MA34</accession>
<dbReference type="OrthoDB" id="10619193at2759"/>
<name>A0A8A1MA34_AJECA</name>
<reference evidence="3" key="1">
    <citation type="submission" date="2021-01" db="EMBL/GenBank/DDBJ databases">
        <title>Chromosome-level genome assembly of a human fungal pathogen reveals clustering of transcriptionally co-regulated genes.</title>
        <authorList>
            <person name="Voorhies M."/>
            <person name="Cohen S."/>
            <person name="Shea T.P."/>
            <person name="Petrus S."/>
            <person name="Munoz J.F."/>
            <person name="Poplawski S."/>
            <person name="Goldman W.E."/>
            <person name="Michael T."/>
            <person name="Cuomo C.A."/>
            <person name="Sil A."/>
            <person name="Beyhan S."/>
        </authorList>
    </citation>
    <scope>NUCLEOTIDE SEQUENCE</scope>
    <source>
        <strain evidence="3">WU24</strain>
    </source>
</reference>
<dbReference type="VEuPathDB" id="FungiDB:I7I51_04277"/>
<feature type="transmembrane region" description="Helical" evidence="2">
    <location>
        <begin position="101"/>
        <end position="119"/>
    </location>
</feature>
<organism evidence="3 4">
    <name type="scientific">Ajellomyces capsulatus</name>
    <name type="common">Darling's disease fungus</name>
    <name type="synonym">Histoplasma capsulatum</name>
    <dbReference type="NCBI Taxonomy" id="5037"/>
    <lineage>
        <taxon>Eukaryota</taxon>
        <taxon>Fungi</taxon>
        <taxon>Dikarya</taxon>
        <taxon>Ascomycota</taxon>
        <taxon>Pezizomycotina</taxon>
        <taxon>Eurotiomycetes</taxon>
        <taxon>Eurotiomycetidae</taxon>
        <taxon>Onygenales</taxon>
        <taxon>Ajellomycetaceae</taxon>
        <taxon>Histoplasma</taxon>
    </lineage>
</organism>
<keyword evidence="2" id="KW-1133">Transmembrane helix</keyword>
<gene>
    <name evidence="3" type="ORF">I7I51_04277</name>
</gene>
<dbReference type="Proteomes" id="UP000663671">
    <property type="component" value="Chromosome 5"/>
</dbReference>
<feature type="region of interest" description="Disordered" evidence="1">
    <location>
        <begin position="246"/>
        <end position="271"/>
    </location>
</feature>
<feature type="compositionally biased region" description="Polar residues" evidence="1">
    <location>
        <begin position="51"/>
        <end position="61"/>
    </location>
</feature>
<sequence>MTPEKRAGQGIKNRQLREGAGVLSPPNLVNTGEHVHTGGKKAQDVNGKIRVSSTHGPVQQRNRLRWGGAQGSSSNSSNKRSVGWARTELIFQCPMRMWMKGCLSVCVMMARWPVNWVIISSNADMYLSHLPMKASRWDLFILIYLCLLGSILRTFLKLSQEARNQWNDQRAALVQGSLLPTTQRINSVTPSSCSTSLATGYSDCGHQKSEVLDKPSRARGQDIAANVHPARTSKPEPMQLLLSNFLSRQKGEESTNPSRRRHFSRKRPPANKARANDWLALLCVGCQQPVAEAGAGINRQGPANQRVDAQRN</sequence>
<evidence type="ECO:0000313" key="4">
    <source>
        <dbReference type="Proteomes" id="UP000663671"/>
    </source>
</evidence>
<keyword evidence="2" id="KW-0472">Membrane</keyword>
<evidence type="ECO:0000256" key="2">
    <source>
        <dbReference type="SAM" id="Phobius"/>
    </source>
</evidence>
<feature type="compositionally biased region" description="Basic residues" evidence="1">
    <location>
        <begin position="258"/>
        <end position="269"/>
    </location>
</feature>
<keyword evidence="2" id="KW-0812">Transmembrane</keyword>
<evidence type="ECO:0000313" key="3">
    <source>
        <dbReference type="EMBL" id="QSS62100.1"/>
    </source>
</evidence>
<protein>
    <submittedName>
        <fullName evidence="3">Uncharacterized protein</fullName>
    </submittedName>
</protein>
<proteinExistence type="predicted"/>
<dbReference type="AlphaFoldDB" id="A0A8A1MA34"/>
<feature type="region of interest" description="Disordered" evidence="1">
    <location>
        <begin position="1"/>
        <end position="79"/>
    </location>
</feature>
<evidence type="ECO:0000256" key="1">
    <source>
        <dbReference type="SAM" id="MobiDB-lite"/>
    </source>
</evidence>
<dbReference type="EMBL" id="CP069111">
    <property type="protein sequence ID" value="QSS62100.1"/>
    <property type="molecule type" value="Genomic_DNA"/>
</dbReference>
<feature type="transmembrane region" description="Helical" evidence="2">
    <location>
        <begin position="139"/>
        <end position="156"/>
    </location>
</feature>